<feature type="domain" description="EamA" evidence="8">
    <location>
        <begin position="145"/>
        <end position="276"/>
    </location>
</feature>
<reference evidence="9" key="1">
    <citation type="submission" date="2022-10" db="EMBL/GenBank/DDBJ databases">
        <title>The complete genomes of actinobacterial strains from the NBC collection.</title>
        <authorList>
            <person name="Joergensen T.S."/>
            <person name="Alvarez Arevalo M."/>
            <person name="Sterndorff E.B."/>
            <person name="Faurdal D."/>
            <person name="Vuksanovic O."/>
            <person name="Mourched A.-S."/>
            <person name="Charusanti P."/>
            <person name="Shaw S."/>
            <person name="Blin K."/>
            <person name="Weber T."/>
        </authorList>
    </citation>
    <scope>NUCLEOTIDE SEQUENCE</scope>
    <source>
        <strain evidence="9">NBC_00222</strain>
    </source>
</reference>
<evidence type="ECO:0000256" key="5">
    <source>
        <dbReference type="ARBA" id="ARBA00023136"/>
    </source>
</evidence>
<keyword evidence="3 7" id="KW-0812">Transmembrane</keyword>
<evidence type="ECO:0000256" key="6">
    <source>
        <dbReference type="SAM" id="MobiDB-lite"/>
    </source>
</evidence>
<feature type="transmembrane region" description="Helical" evidence="7">
    <location>
        <begin position="175"/>
        <end position="194"/>
    </location>
</feature>
<evidence type="ECO:0000256" key="3">
    <source>
        <dbReference type="ARBA" id="ARBA00022692"/>
    </source>
</evidence>
<dbReference type="InterPro" id="IPR000620">
    <property type="entry name" value="EamA_dom"/>
</dbReference>
<feature type="transmembrane region" description="Helical" evidence="7">
    <location>
        <begin position="61"/>
        <end position="84"/>
    </location>
</feature>
<protein>
    <submittedName>
        <fullName evidence="9">DMT family transporter</fullName>
    </submittedName>
</protein>
<sequence>MEASFRWVLLTAVAPVAWGANYYVTREFLPADRPLWGAALRALPAGLLLLALRPRRPRGAWWWRTAVLGLLNTAGFFVLLYIASQSLATSVASTVMAASPLAMLLLAWALTAARPARAHLLGALVGLAGVGLMLLTRSEPVSLPGLAASAAAMLVSSLGYVLAARWREGADVLATTAWQLLAGGLVLLPLAAVFEGAPVLPAGRELAAFGYVAVVATALAFAVWFAGLRRLPAGTVGLLGLLNPLTGVLLGTVVAGERLGLPQFAGLLLVLAGVALGRPRGGSGGGSGGRPEGGPLGRVAAAGVAGGRGSGVGDGGGSGGRSARGGSE</sequence>
<comment type="subcellular location">
    <subcellularLocation>
        <location evidence="1">Membrane</location>
        <topology evidence="1">Multi-pass membrane protein</topology>
    </subcellularLocation>
</comment>
<feature type="transmembrane region" description="Helical" evidence="7">
    <location>
        <begin position="90"/>
        <end position="111"/>
    </location>
</feature>
<keyword evidence="10" id="KW-1185">Reference proteome</keyword>
<dbReference type="RefSeq" id="WP_328953203.1">
    <property type="nucleotide sequence ID" value="NZ_CP108110.1"/>
</dbReference>
<feature type="transmembrane region" description="Helical" evidence="7">
    <location>
        <begin position="141"/>
        <end position="163"/>
    </location>
</feature>
<evidence type="ECO:0000256" key="1">
    <source>
        <dbReference type="ARBA" id="ARBA00004141"/>
    </source>
</evidence>
<feature type="compositionally biased region" description="Gly residues" evidence="6">
    <location>
        <begin position="281"/>
        <end position="296"/>
    </location>
</feature>
<gene>
    <name evidence="9" type="ORF">OHA16_03550</name>
</gene>
<feature type="region of interest" description="Disordered" evidence="6">
    <location>
        <begin position="281"/>
        <end position="328"/>
    </location>
</feature>
<feature type="compositionally biased region" description="Gly residues" evidence="6">
    <location>
        <begin position="304"/>
        <end position="328"/>
    </location>
</feature>
<comment type="similarity">
    <text evidence="2">Belongs to the EamA transporter family.</text>
</comment>
<dbReference type="PANTHER" id="PTHR32322:SF2">
    <property type="entry name" value="EAMA DOMAIN-CONTAINING PROTEIN"/>
    <property type="match status" value="1"/>
</dbReference>
<feature type="transmembrane region" description="Helical" evidence="7">
    <location>
        <begin position="233"/>
        <end position="254"/>
    </location>
</feature>
<evidence type="ECO:0000259" key="8">
    <source>
        <dbReference type="Pfam" id="PF00892"/>
    </source>
</evidence>
<accession>A0ABZ1TT54</accession>
<dbReference type="Pfam" id="PF00892">
    <property type="entry name" value="EamA"/>
    <property type="match status" value="2"/>
</dbReference>
<dbReference type="EMBL" id="CP108110">
    <property type="protein sequence ID" value="WUQ82137.1"/>
    <property type="molecule type" value="Genomic_DNA"/>
</dbReference>
<dbReference type="Proteomes" id="UP001432222">
    <property type="component" value="Chromosome"/>
</dbReference>
<feature type="transmembrane region" description="Helical" evidence="7">
    <location>
        <begin position="118"/>
        <end position="135"/>
    </location>
</feature>
<dbReference type="Gene3D" id="1.10.3730.20">
    <property type="match status" value="1"/>
</dbReference>
<evidence type="ECO:0000313" key="9">
    <source>
        <dbReference type="EMBL" id="WUQ82137.1"/>
    </source>
</evidence>
<dbReference type="InterPro" id="IPR037185">
    <property type="entry name" value="EmrE-like"/>
</dbReference>
<keyword evidence="5 7" id="KW-0472">Membrane</keyword>
<dbReference type="InterPro" id="IPR050638">
    <property type="entry name" value="AA-Vitamin_Transporters"/>
</dbReference>
<proteinExistence type="inferred from homology"/>
<organism evidence="9 10">
    <name type="scientific">Kitasatospora purpeofusca</name>
    <dbReference type="NCBI Taxonomy" id="67352"/>
    <lineage>
        <taxon>Bacteria</taxon>
        <taxon>Bacillati</taxon>
        <taxon>Actinomycetota</taxon>
        <taxon>Actinomycetes</taxon>
        <taxon>Kitasatosporales</taxon>
        <taxon>Streptomycetaceae</taxon>
        <taxon>Kitasatospora</taxon>
    </lineage>
</organism>
<dbReference type="PANTHER" id="PTHR32322">
    <property type="entry name" value="INNER MEMBRANE TRANSPORTER"/>
    <property type="match status" value="1"/>
</dbReference>
<feature type="transmembrane region" description="Helical" evidence="7">
    <location>
        <begin position="35"/>
        <end position="52"/>
    </location>
</feature>
<evidence type="ECO:0000256" key="4">
    <source>
        <dbReference type="ARBA" id="ARBA00022989"/>
    </source>
</evidence>
<dbReference type="SUPFAM" id="SSF103481">
    <property type="entry name" value="Multidrug resistance efflux transporter EmrE"/>
    <property type="match status" value="2"/>
</dbReference>
<feature type="transmembrane region" description="Helical" evidence="7">
    <location>
        <begin position="206"/>
        <end position="226"/>
    </location>
</feature>
<evidence type="ECO:0000256" key="2">
    <source>
        <dbReference type="ARBA" id="ARBA00007362"/>
    </source>
</evidence>
<keyword evidence="4 7" id="KW-1133">Transmembrane helix</keyword>
<evidence type="ECO:0000256" key="7">
    <source>
        <dbReference type="SAM" id="Phobius"/>
    </source>
</evidence>
<evidence type="ECO:0000313" key="10">
    <source>
        <dbReference type="Proteomes" id="UP001432222"/>
    </source>
</evidence>
<name>A0ABZ1TT54_9ACTN</name>
<feature type="domain" description="EamA" evidence="8">
    <location>
        <begin position="6"/>
        <end position="134"/>
    </location>
</feature>